<dbReference type="EMBL" id="CAMXCT010006563">
    <property type="protein sequence ID" value="CAI4016026.1"/>
    <property type="molecule type" value="Genomic_DNA"/>
</dbReference>
<evidence type="ECO:0000313" key="2">
    <source>
        <dbReference type="EMBL" id="CAL1169401.1"/>
    </source>
</evidence>
<dbReference type="Gene3D" id="3.90.550.10">
    <property type="entry name" value="Spore Coat Polysaccharide Biosynthesis Protein SpsA, Chain A"/>
    <property type="match status" value="1"/>
</dbReference>
<keyword evidence="4" id="KW-1185">Reference proteome</keyword>
<organism evidence="1">
    <name type="scientific">Cladocopium goreaui</name>
    <dbReference type="NCBI Taxonomy" id="2562237"/>
    <lineage>
        <taxon>Eukaryota</taxon>
        <taxon>Sar</taxon>
        <taxon>Alveolata</taxon>
        <taxon>Dinophyceae</taxon>
        <taxon>Suessiales</taxon>
        <taxon>Symbiodiniaceae</taxon>
        <taxon>Cladocopium</taxon>
    </lineage>
</organism>
<accession>A0A9P1DTL4</accession>
<evidence type="ECO:0000313" key="4">
    <source>
        <dbReference type="Proteomes" id="UP001152797"/>
    </source>
</evidence>
<gene>
    <name evidence="1" type="ORF">C1SCF055_LOCUS40805</name>
</gene>
<reference evidence="1" key="1">
    <citation type="submission" date="2022-10" db="EMBL/GenBank/DDBJ databases">
        <authorList>
            <person name="Chen Y."/>
            <person name="Dougan E. K."/>
            <person name="Chan C."/>
            <person name="Rhodes N."/>
            <person name="Thang M."/>
        </authorList>
    </citation>
    <scope>NUCLEOTIDE SEQUENCE</scope>
</reference>
<reference evidence="2" key="2">
    <citation type="submission" date="2024-04" db="EMBL/GenBank/DDBJ databases">
        <authorList>
            <person name="Chen Y."/>
            <person name="Shah S."/>
            <person name="Dougan E. K."/>
            <person name="Thang M."/>
            <person name="Chan C."/>
        </authorList>
    </citation>
    <scope>NUCLEOTIDE SEQUENCE [LARGE SCALE GENOMIC DNA]</scope>
</reference>
<dbReference type="EMBL" id="CAMXCT020006563">
    <property type="protein sequence ID" value="CAL1169401.1"/>
    <property type="molecule type" value="Genomic_DNA"/>
</dbReference>
<dbReference type="Proteomes" id="UP001152797">
    <property type="component" value="Unassembled WGS sequence"/>
</dbReference>
<dbReference type="SUPFAM" id="SSF53448">
    <property type="entry name" value="Nucleotide-diphospho-sugar transferases"/>
    <property type="match status" value="1"/>
</dbReference>
<protein>
    <submittedName>
        <fullName evidence="3">Calcium-binding protein 1</fullName>
    </submittedName>
</protein>
<dbReference type="OrthoDB" id="424253at2759"/>
<proteinExistence type="predicted"/>
<evidence type="ECO:0000313" key="1">
    <source>
        <dbReference type="EMBL" id="CAI4016026.1"/>
    </source>
</evidence>
<dbReference type="EMBL" id="CAMXCT030006563">
    <property type="protein sequence ID" value="CAL4803338.1"/>
    <property type="molecule type" value="Genomic_DNA"/>
</dbReference>
<dbReference type="AlphaFoldDB" id="A0A9P1DTL4"/>
<name>A0A9P1DTL4_9DINO</name>
<sequence length="727" mass="82763">MARTVKELLPRAQGISRRLAKAALRLEAFASFLRGQLAVNSGRSFPEVEDEEIYNSLFDSILMQYYKLVVTEHDELAYNVIPTLQDSIVQSFTPVNQTSEINLLFLNVGESAKLGFTTLWSILRFRTQALRIFVLGDAAGIEDWKANLRLLENSGKMEYLKALRFEYLDFTQHRNFQIFMREYPSDCDVNEIGEALLARFICHDLLPPDVHRVIAMDLADVLVLDDIKDLWAQFDTFEAHHVFAAAHITALSHVNGGLALYDLTRMKASNWTSIALKAARDGFERRHDCIHDQSLMNTIHLHRPRSDGLSPMKTLPCRWMLVPATDWQMFWNSPEMVLPEVRERRRYPGLVSASHFEVYCPDPLDLLSGWTFLLSTSDTKRRLRTMSLLKGNQPLTQCSRDGTAGFVHPRDVPRSRCCECGEKVSLVHIPGDMKQWAFVDILFRYHSPFTDWQEKELQTSLTRKLWQKETRFAEQSRAIQESAGKMAELYGGEICFKRDEKRCCTAHNSLRKEPKVLYKTLNMKPLPPPFRLEVDSTAVADGHLLIGAGPWNSAEIVFGANGGTFSAIRWLSEGSYTSLTAFDGSPQKDASPSKTWKVQVELEEDGRLGVRHGLAEWGFYVPDNFLEILRQSPVQIYVGVPGDLDATWTVCREDLSKQKKPCLSGVLIGAAHERRSGLDQPVWHCKDKPTHFGLRLKQSCLLNFCYLKGTICIICVSQSHTRPSRFI</sequence>
<evidence type="ECO:0000313" key="3">
    <source>
        <dbReference type="EMBL" id="CAL4803338.1"/>
    </source>
</evidence>
<dbReference type="InterPro" id="IPR029044">
    <property type="entry name" value="Nucleotide-diphossugar_trans"/>
</dbReference>
<comment type="caution">
    <text evidence="1">The sequence shown here is derived from an EMBL/GenBank/DDBJ whole genome shotgun (WGS) entry which is preliminary data.</text>
</comment>